<feature type="signal peptide" evidence="1">
    <location>
        <begin position="1"/>
        <end position="33"/>
    </location>
</feature>
<dbReference type="EMBL" id="AP018829">
    <property type="protein sequence ID" value="BBF82607.1"/>
    <property type="molecule type" value="Genomic_DNA"/>
</dbReference>
<evidence type="ECO:0000313" key="2">
    <source>
        <dbReference type="EMBL" id="BBF82607.1"/>
    </source>
</evidence>
<proteinExistence type="predicted"/>
<evidence type="ECO:0000256" key="1">
    <source>
        <dbReference type="SAM" id="SignalP"/>
    </source>
</evidence>
<dbReference type="AlphaFoldDB" id="A0A3G9G746"/>
<feature type="chain" id="PRO_5017928520" evidence="1">
    <location>
        <begin position="34"/>
        <end position="50"/>
    </location>
</feature>
<gene>
    <name evidence="2" type="ORF">EM6_3248</name>
</gene>
<keyword evidence="2" id="KW-0614">Plasmid</keyword>
<name>A0A3G9G746_9CAUL</name>
<reference evidence="3" key="2">
    <citation type="journal article" date="2017" name="Plant Physiol. Biochem.">
        <title>Differential oxidative and antioxidative response of duckweed Lemna minor toward plant growth promoting/inhibiting bacteria.</title>
        <authorList>
            <person name="Ishizawa H."/>
            <person name="Kuroda M."/>
            <person name="Morikawa M."/>
            <person name="Ike M."/>
        </authorList>
    </citation>
    <scope>NUCLEOTIDE SEQUENCE [LARGE SCALE GENOMIC DNA]</scope>
    <source>
        <strain evidence="3">M6</strain>
    </source>
</reference>
<accession>A0A3G9G746</accession>
<keyword evidence="1" id="KW-0732">Signal</keyword>
<reference evidence="3" key="1">
    <citation type="journal article" date="2017" name="Biotechnol. Biofuels">
        <title>Evaluation of environmental bacterial communities as a factor affecting the growth of duckweed Lemna minor.</title>
        <authorList>
            <person name="Ishizawa H."/>
            <person name="Kuroda M."/>
            <person name="Morikawa M."/>
            <person name="Ike M."/>
        </authorList>
    </citation>
    <scope>NUCLEOTIDE SEQUENCE [LARGE SCALE GENOMIC DNA]</scope>
    <source>
        <strain evidence="3">M6</strain>
    </source>
</reference>
<sequence>MLAFHLRSLRATASFWPLLPAALLLAPAVAAHAQTQPAIEETQEVFSPGD</sequence>
<evidence type="ECO:0000313" key="3">
    <source>
        <dbReference type="Proteomes" id="UP000278756"/>
    </source>
</evidence>
<dbReference type="Proteomes" id="UP000278756">
    <property type="component" value="Plasmid pASEM-1"/>
</dbReference>
<organism evidence="2 3">
    <name type="scientific">Asticcacaulis excentricus</name>
    <dbReference type="NCBI Taxonomy" id="78587"/>
    <lineage>
        <taxon>Bacteria</taxon>
        <taxon>Pseudomonadati</taxon>
        <taxon>Pseudomonadota</taxon>
        <taxon>Alphaproteobacteria</taxon>
        <taxon>Caulobacterales</taxon>
        <taxon>Caulobacteraceae</taxon>
        <taxon>Asticcacaulis</taxon>
    </lineage>
</organism>
<dbReference type="RefSeq" id="WP_172961293.1">
    <property type="nucleotide sequence ID" value="NZ_AP018829.1"/>
</dbReference>
<geneLocation type="plasmid" evidence="3">
    <name>pasem-1 dna</name>
</geneLocation>
<protein>
    <submittedName>
        <fullName evidence="2">Uncharacterized protein</fullName>
    </submittedName>
</protein>